<dbReference type="AlphaFoldDB" id="A0A9P6MGT9"/>
<comment type="caution">
    <text evidence="1">The sequence shown here is derived from an EMBL/GenBank/DDBJ whole genome shotgun (WGS) entry which is preliminary data.</text>
</comment>
<protein>
    <submittedName>
        <fullName evidence="1">Uncharacterized protein</fullName>
    </submittedName>
</protein>
<name>A0A9P6MGT9_9FUNG</name>
<reference evidence="1" key="1">
    <citation type="journal article" date="2020" name="Fungal Divers.">
        <title>Resolving the Mortierellaceae phylogeny through synthesis of multi-gene phylogenetics and phylogenomics.</title>
        <authorList>
            <person name="Vandepol N."/>
            <person name="Liber J."/>
            <person name="Desiro A."/>
            <person name="Na H."/>
            <person name="Kennedy M."/>
            <person name="Barry K."/>
            <person name="Grigoriev I.V."/>
            <person name="Miller A.N."/>
            <person name="O'Donnell K."/>
            <person name="Stajich J.E."/>
            <person name="Bonito G."/>
        </authorList>
    </citation>
    <scope>NUCLEOTIDE SEQUENCE</scope>
    <source>
        <strain evidence="1">NRRL 2769</strain>
    </source>
</reference>
<gene>
    <name evidence="1" type="ORF">BGZ80_006593</name>
</gene>
<proteinExistence type="predicted"/>
<dbReference type="EMBL" id="JAAAID010003263">
    <property type="protein sequence ID" value="KAF9999314.1"/>
    <property type="molecule type" value="Genomic_DNA"/>
</dbReference>
<dbReference type="Proteomes" id="UP000703661">
    <property type="component" value="Unassembled WGS sequence"/>
</dbReference>
<evidence type="ECO:0000313" key="2">
    <source>
        <dbReference type="Proteomes" id="UP000703661"/>
    </source>
</evidence>
<keyword evidence="2" id="KW-1185">Reference proteome</keyword>
<sequence>SPCPHNPTRAFFTLASNLVIQITRSWCRLRENLRLVISTTTAIFAFTRSPPTLHVAYKHQQQRCH</sequence>
<feature type="non-terminal residue" evidence="1">
    <location>
        <position position="1"/>
    </location>
</feature>
<organism evidence="1 2">
    <name type="scientific">Entomortierella chlamydospora</name>
    <dbReference type="NCBI Taxonomy" id="101097"/>
    <lineage>
        <taxon>Eukaryota</taxon>
        <taxon>Fungi</taxon>
        <taxon>Fungi incertae sedis</taxon>
        <taxon>Mucoromycota</taxon>
        <taxon>Mortierellomycotina</taxon>
        <taxon>Mortierellomycetes</taxon>
        <taxon>Mortierellales</taxon>
        <taxon>Mortierellaceae</taxon>
        <taxon>Entomortierella</taxon>
    </lineage>
</organism>
<feature type="non-terminal residue" evidence="1">
    <location>
        <position position="65"/>
    </location>
</feature>
<accession>A0A9P6MGT9</accession>
<evidence type="ECO:0000313" key="1">
    <source>
        <dbReference type="EMBL" id="KAF9999314.1"/>
    </source>
</evidence>